<accession>A0A0A9GNZ8</accession>
<proteinExistence type="predicted"/>
<evidence type="ECO:0000313" key="1">
    <source>
        <dbReference type="EMBL" id="JAE22408.1"/>
    </source>
</evidence>
<protein>
    <submittedName>
        <fullName evidence="1">Uncharacterized protein</fullName>
    </submittedName>
</protein>
<reference evidence="1" key="1">
    <citation type="submission" date="2014-09" db="EMBL/GenBank/DDBJ databases">
        <authorList>
            <person name="Magalhaes I.L.F."/>
            <person name="Oliveira U."/>
            <person name="Santos F.R."/>
            <person name="Vidigal T.H.D.A."/>
            <person name="Brescovit A.D."/>
            <person name="Santos A.J."/>
        </authorList>
    </citation>
    <scope>NUCLEOTIDE SEQUENCE</scope>
    <source>
        <tissue evidence="1">Shoot tissue taken approximately 20 cm above the soil surface</tissue>
    </source>
</reference>
<dbReference type="EMBL" id="GBRH01175488">
    <property type="protein sequence ID" value="JAE22408.1"/>
    <property type="molecule type" value="Transcribed_RNA"/>
</dbReference>
<name>A0A0A9GNZ8_ARUDO</name>
<dbReference type="AlphaFoldDB" id="A0A0A9GNZ8"/>
<reference evidence="1" key="2">
    <citation type="journal article" date="2015" name="Data Brief">
        <title>Shoot transcriptome of the giant reed, Arundo donax.</title>
        <authorList>
            <person name="Barrero R.A."/>
            <person name="Guerrero F.D."/>
            <person name="Moolhuijzen P."/>
            <person name="Goolsby J.A."/>
            <person name="Tidwell J."/>
            <person name="Bellgard S.E."/>
            <person name="Bellgard M.I."/>
        </authorList>
    </citation>
    <scope>NUCLEOTIDE SEQUENCE</scope>
    <source>
        <tissue evidence="1">Shoot tissue taken approximately 20 cm above the soil surface</tissue>
    </source>
</reference>
<organism evidence="1">
    <name type="scientific">Arundo donax</name>
    <name type="common">Giant reed</name>
    <name type="synonym">Donax arundinaceus</name>
    <dbReference type="NCBI Taxonomy" id="35708"/>
    <lineage>
        <taxon>Eukaryota</taxon>
        <taxon>Viridiplantae</taxon>
        <taxon>Streptophyta</taxon>
        <taxon>Embryophyta</taxon>
        <taxon>Tracheophyta</taxon>
        <taxon>Spermatophyta</taxon>
        <taxon>Magnoliopsida</taxon>
        <taxon>Liliopsida</taxon>
        <taxon>Poales</taxon>
        <taxon>Poaceae</taxon>
        <taxon>PACMAD clade</taxon>
        <taxon>Arundinoideae</taxon>
        <taxon>Arundineae</taxon>
        <taxon>Arundo</taxon>
    </lineage>
</organism>
<sequence length="40" mass="4680">MLLQGLLRHLMVKVMTVHDLWTPTVDGVTNMVQDMQMIWP</sequence>